<dbReference type="AlphaFoldDB" id="D0SRR1"/>
<gene>
    <name evidence="2" type="ORF">HMPREF0026_03172</name>
</gene>
<dbReference type="EMBL" id="GG705038">
    <property type="protein sequence ID" value="EEY91369.1"/>
    <property type="molecule type" value="Genomic_DNA"/>
</dbReference>
<sequence length="203" mass="23858">MMLLIWLVGAAFLYWPFRKWEATYKAPIISALLWPVMVIFFVGFIVWAKLFNRDNIVSSKNENLSPQQVGKILAERIIAFTSTPEEKIALAKQLLIHAEIDFKHEYYYPKGMNPNLRNDIDFSIHSRIFSNFYNAQQQEAEVHKKNLASMNHEDYDPRDFSDKQLEKLDLFEITYVFNTLVDGFDNPKERFQAKLLIIDGMLQ</sequence>
<keyword evidence="1" id="KW-0472">Membrane</keyword>
<reference evidence="3" key="1">
    <citation type="journal article" date="2012" name="PLoS ONE">
        <title>The success of Acinetobacter species; genetic, metabolic and virulence attributes.</title>
        <authorList>
            <person name="Peleg A.Y."/>
            <person name="de Breij A."/>
            <person name="Adams M.D."/>
            <person name="Cerqueira G.M."/>
            <person name="Mocali S."/>
            <person name="Galardini M."/>
            <person name="Nibbering P.H."/>
            <person name="Earl A.M."/>
            <person name="Ward D.V."/>
            <person name="Paterson D.L."/>
            <person name="Seifert H."/>
            <person name="Dijkshoorn L."/>
        </authorList>
    </citation>
    <scope>NUCLEOTIDE SEQUENCE [LARGE SCALE GENOMIC DNA]</scope>
    <source>
        <strain evidence="3">SH205</strain>
    </source>
</reference>
<dbReference type="Proteomes" id="UP000018442">
    <property type="component" value="Unassembled WGS sequence"/>
</dbReference>
<protein>
    <submittedName>
        <fullName evidence="2">Uncharacterized protein</fullName>
    </submittedName>
</protein>
<name>D0SRR1_ACIJU</name>
<proteinExistence type="predicted"/>
<organism evidence="2 3">
    <name type="scientific">Acinetobacter junii SH205</name>
    <dbReference type="NCBI Taxonomy" id="575587"/>
    <lineage>
        <taxon>Bacteria</taxon>
        <taxon>Pseudomonadati</taxon>
        <taxon>Pseudomonadota</taxon>
        <taxon>Gammaproteobacteria</taxon>
        <taxon>Moraxellales</taxon>
        <taxon>Moraxellaceae</taxon>
        <taxon>Acinetobacter</taxon>
    </lineage>
</organism>
<dbReference type="HOGENOM" id="CLU_1363761_0_0_6"/>
<evidence type="ECO:0000313" key="2">
    <source>
        <dbReference type="EMBL" id="EEY91369.1"/>
    </source>
</evidence>
<feature type="transmembrane region" description="Helical" evidence="1">
    <location>
        <begin position="29"/>
        <end position="51"/>
    </location>
</feature>
<evidence type="ECO:0000256" key="1">
    <source>
        <dbReference type="SAM" id="Phobius"/>
    </source>
</evidence>
<evidence type="ECO:0000313" key="3">
    <source>
        <dbReference type="Proteomes" id="UP000018442"/>
    </source>
</evidence>
<keyword evidence="1" id="KW-1133">Transmembrane helix</keyword>
<accession>D0SRR1</accession>
<keyword evidence="1" id="KW-0812">Transmembrane</keyword>
<dbReference type="RefSeq" id="WP_005404044.1">
    <property type="nucleotide sequence ID" value="NZ_GG705038.1"/>
</dbReference>